<sequence length="147" mass="16563">MVLRFTSRTIHNFNDLATCFVSQFVINRVKKLEIANLFNIKQMKGENLKRYLTCFNSMMVQGLHVGQFSNSMVLRESTNMEEIRAQDKKHIKAQTLANFIAELALVAEIGDVGKEWILLVDGVSNKKGSSAKIILEGLDGVMIEQSL</sequence>
<dbReference type="Proteomes" id="UP000257109">
    <property type="component" value="Unassembled WGS sequence"/>
</dbReference>
<evidence type="ECO:0000313" key="2">
    <source>
        <dbReference type="EMBL" id="RDX80099.1"/>
    </source>
</evidence>
<accession>A0A371FP49</accession>
<dbReference type="Pfam" id="PF03732">
    <property type="entry name" value="Retrotrans_gag"/>
    <property type="match status" value="1"/>
</dbReference>
<dbReference type="AlphaFoldDB" id="A0A371FP49"/>
<dbReference type="EMBL" id="QJKJ01008321">
    <property type="protein sequence ID" value="RDX80099.1"/>
    <property type="molecule type" value="Genomic_DNA"/>
</dbReference>
<organism evidence="2 3">
    <name type="scientific">Mucuna pruriens</name>
    <name type="common">Velvet bean</name>
    <name type="synonym">Dolichos pruriens</name>
    <dbReference type="NCBI Taxonomy" id="157652"/>
    <lineage>
        <taxon>Eukaryota</taxon>
        <taxon>Viridiplantae</taxon>
        <taxon>Streptophyta</taxon>
        <taxon>Embryophyta</taxon>
        <taxon>Tracheophyta</taxon>
        <taxon>Spermatophyta</taxon>
        <taxon>Magnoliopsida</taxon>
        <taxon>eudicotyledons</taxon>
        <taxon>Gunneridae</taxon>
        <taxon>Pentapetalae</taxon>
        <taxon>rosids</taxon>
        <taxon>fabids</taxon>
        <taxon>Fabales</taxon>
        <taxon>Fabaceae</taxon>
        <taxon>Papilionoideae</taxon>
        <taxon>50 kb inversion clade</taxon>
        <taxon>NPAAA clade</taxon>
        <taxon>indigoferoid/millettioid clade</taxon>
        <taxon>Phaseoleae</taxon>
        <taxon>Mucuna</taxon>
    </lineage>
</organism>
<reference evidence="2" key="1">
    <citation type="submission" date="2018-05" db="EMBL/GenBank/DDBJ databases">
        <title>Draft genome of Mucuna pruriens seed.</title>
        <authorList>
            <person name="Nnadi N.E."/>
            <person name="Vos R."/>
            <person name="Hasami M.H."/>
            <person name="Devisetty U.K."/>
            <person name="Aguiy J.C."/>
        </authorList>
    </citation>
    <scope>NUCLEOTIDE SEQUENCE [LARGE SCALE GENOMIC DNA]</scope>
    <source>
        <strain evidence="2">JCA_2017</strain>
    </source>
</reference>
<gene>
    <name evidence="2" type="ORF">CR513_39387</name>
</gene>
<feature type="domain" description="Retrotransposon gag" evidence="1">
    <location>
        <begin position="7"/>
        <end position="69"/>
    </location>
</feature>
<dbReference type="InterPro" id="IPR005162">
    <property type="entry name" value="Retrotrans_gag_dom"/>
</dbReference>
<proteinExistence type="predicted"/>
<keyword evidence="3" id="KW-1185">Reference proteome</keyword>
<feature type="non-terminal residue" evidence="2">
    <location>
        <position position="147"/>
    </location>
</feature>
<comment type="caution">
    <text evidence="2">The sequence shown here is derived from an EMBL/GenBank/DDBJ whole genome shotgun (WGS) entry which is preliminary data.</text>
</comment>
<protein>
    <recommendedName>
        <fullName evidence="1">Retrotransposon gag domain-containing protein</fullName>
    </recommendedName>
</protein>
<evidence type="ECO:0000313" key="3">
    <source>
        <dbReference type="Proteomes" id="UP000257109"/>
    </source>
</evidence>
<evidence type="ECO:0000259" key="1">
    <source>
        <dbReference type="Pfam" id="PF03732"/>
    </source>
</evidence>
<dbReference type="OrthoDB" id="1737504at2759"/>
<name>A0A371FP49_MUCPR</name>